<evidence type="ECO:0000256" key="4">
    <source>
        <dbReference type="ARBA" id="ARBA00023136"/>
    </source>
</evidence>
<evidence type="ECO:0000256" key="5">
    <source>
        <dbReference type="SAM" id="MobiDB-lite"/>
    </source>
</evidence>
<reference evidence="7 8" key="1">
    <citation type="submission" date="2018-06" db="EMBL/GenBank/DDBJ databases">
        <title>The Genome of Cuscuta australis (Dodder) Provides Insight into the Evolution of Plant Parasitism.</title>
        <authorList>
            <person name="Liu H."/>
        </authorList>
    </citation>
    <scope>NUCLEOTIDE SEQUENCE [LARGE SCALE GENOMIC DNA]</scope>
    <source>
        <strain evidence="8">cv. Yunnan</strain>
        <tissue evidence="7">Vines</tissue>
    </source>
</reference>
<accession>A0A328DSG6</accession>
<feature type="transmembrane region" description="Helical" evidence="6">
    <location>
        <begin position="62"/>
        <end position="79"/>
    </location>
</feature>
<dbReference type="InterPro" id="IPR051415">
    <property type="entry name" value="LAAT-1"/>
</dbReference>
<evidence type="ECO:0000313" key="8">
    <source>
        <dbReference type="Proteomes" id="UP000249390"/>
    </source>
</evidence>
<keyword evidence="8" id="KW-1185">Reference proteome</keyword>
<sequence length="415" mass="45703">MGTYKLLHYYQLGSSSSSNNNNNYNNNNNCGVEKKAGGNYCCVSVWVEKYFKDCLCSLKDEVSFGLGIISLICWGLAEIPQIITNFHNKSAAGLSLSFLLTWILGDIFNLVGCILDPATLPTQFFTALLYTATTVALLLQCIYYEHFLRWWHNEGGRLDKKNLSNVQVNVGEEEKEWLLQASKTGHHHFIPSGGSNNGVVRVPTTQKSQRHFYFMSARTLASSDTPPRCSYIKPRSGPPALHNPYSSSDDDGEEQPTPAATAAAITQPRSIPPRAYGAFLAAAAAYSPVGGKAAAALEHVTAAGRMHDAIGANSNAGQWLGWLMAAIYMGGRIPQIWLNARTKPSHVHLRSCSQCHIFCKYIGEKHGMGENKRKHGVAGRCYRVCRPRPLYHSPIPILYPGYEDQDGEEDEDGNA</sequence>
<dbReference type="Pfam" id="PF04193">
    <property type="entry name" value="PQ-loop"/>
    <property type="match status" value="2"/>
</dbReference>
<evidence type="ECO:0000313" key="7">
    <source>
        <dbReference type="EMBL" id="RAL47319.1"/>
    </source>
</evidence>
<organism evidence="7 8">
    <name type="scientific">Cuscuta australis</name>
    <dbReference type="NCBI Taxonomy" id="267555"/>
    <lineage>
        <taxon>Eukaryota</taxon>
        <taxon>Viridiplantae</taxon>
        <taxon>Streptophyta</taxon>
        <taxon>Embryophyta</taxon>
        <taxon>Tracheophyta</taxon>
        <taxon>Spermatophyta</taxon>
        <taxon>Magnoliopsida</taxon>
        <taxon>eudicotyledons</taxon>
        <taxon>Gunneridae</taxon>
        <taxon>Pentapetalae</taxon>
        <taxon>asterids</taxon>
        <taxon>lamiids</taxon>
        <taxon>Solanales</taxon>
        <taxon>Convolvulaceae</taxon>
        <taxon>Cuscuteae</taxon>
        <taxon>Cuscuta</taxon>
        <taxon>Cuscuta subgen. Grammica</taxon>
        <taxon>Cuscuta sect. Cleistogrammica</taxon>
    </lineage>
</organism>
<feature type="transmembrane region" description="Helical" evidence="6">
    <location>
        <begin position="124"/>
        <end position="144"/>
    </location>
</feature>
<evidence type="ECO:0000256" key="3">
    <source>
        <dbReference type="ARBA" id="ARBA00022989"/>
    </source>
</evidence>
<dbReference type="FunFam" id="1.20.1280.290:FF:000009">
    <property type="entry name" value="PQ loop repeat family protein"/>
    <property type="match status" value="1"/>
</dbReference>
<dbReference type="AlphaFoldDB" id="A0A328DSG6"/>
<proteinExistence type="predicted"/>
<dbReference type="EMBL" id="NQVE01000115">
    <property type="protein sequence ID" value="RAL47319.1"/>
    <property type="molecule type" value="Genomic_DNA"/>
</dbReference>
<feature type="region of interest" description="Disordered" evidence="5">
    <location>
        <begin position="221"/>
        <end position="267"/>
    </location>
</feature>
<feature type="transmembrane region" description="Helical" evidence="6">
    <location>
        <begin position="91"/>
        <end position="112"/>
    </location>
</feature>
<keyword evidence="2 6" id="KW-0812">Transmembrane</keyword>
<keyword evidence="4 6" id="KW-0472">Membrane</keyword>
<dbReference type="Gene3D" id="1.20.1280.290">
    <property type="match status" value="1"/>
</dbReference>
<dbReference type="Proteomes" id="UP000249390">
    <property type="component" value="Unassembled WGS sequence"/>
</dbReference>
<dbReference type="InterPro" id="IPR006603">
    <property type="entry name" value="PQ-loop_rpt"/>
</dbReference>
<comment type="subcellular location">
    <subcellularLocation>
        <location evidence="1">Membrane</location>
        <topology evidence="1">Multi-pass membrane protein</topology>
    </subcellularLocation>
</comment>
<evidence type="ECO:0008006" key="9">
    <source>
        <dbReference type="Google" id="ProtNLM"/>
    </source>
</evidence>
<gene>
    <name evidence="7" type="ORF">DM860_013284</name>
</gene>
<dbReference type="GO" id="GO:0015174">
    <property type="term" value="F:basic amino acid transmembrane transporter activity"/>
    <property type="evidence" value="ECO:0007669"/>
    <property type="project" value="UniProtKB-ARBA"/>
</dbReference>
<keyword evidence="3 6" id="KW-1133">Transmembrane helix</keyword>
<evidence type="ECO:0000256" key="1">
    <source>
        <dbReference type="ARBA" id="ARBA00004141"/>
    </source>
</evidence>
<name>A0A328DSG6_9ASTE</name>
<evidence type="ECO:0000256" key="6">
    <source>
        <dbReference type="SAM" id="Phobius"/>
    </source>
</evidence>
<dbReference type="PANTHER" id="PTHR16201:SF45">
    <property type="entry name" value="PQ-LOOP REPEAT FAMILY PROTEIN _ TRANSMEMBRANE FAMILY PROTEIN"/>
    <property type="match status" value="1"/>
</dbReference>
<evidence type="ECO:0000256" key="2">
    <source>
        <dbReference type="ARBA" id="ARBA00022692"/>
    </source>
</evidence>
<dbReference type="GO" id="GO:0098852">
    <property type="term" value="C:lytic vacuole membrane"/>
    <property type="evidence" value="ECO:0007669"/>
    <property type="project" value="UniProtKB-ARBA"/>
</dbReference>
<protein>
    <recommendedName>
        <fullName evidence="9">PQ-loop repeat family protein / transmembrane family protein</fullName>
    </recommendedName>
</protein>
<dbReference type="PANTHER" id="PTHR16201">
    <property type="entry name" value="SEVEN TRANSMEMBRANE PROTEIN 1-RELATED"/>
    <property type="match status" value="1"/>
</dbReference>
<dbReference type="SMART" id="SM00679">
    <property type="entry name" value="CTNS"/>
    <property type="match status" value="1"/>
</dbReference>
<comment type="caution">
    <text evidence="7">The sequence shown here is derived from an EMBL/GenBank/DDBJ whole genome shotgun (WGS) entry which is preliminary data.</text>
</comment>